<evidence type="ECO:0000256" key="1">
    <source>
        <dbReference type="ARBA" id="ARBA00006817"/>
    </source>
</evidence>
<feature type="domain" description="Activator of Hsp90 ATPase homologue 1/2-like C-terminal" evidence="2">
    <location>
        <begin position="28"/>
        <end position="152"/>
    </location>
</feature>
<reference evidence="3 4" key="1">
    <citation type="submission" date="2019-03" db="EMBL/GenBank/DDBJ databases">
        <title>Arenimonas daejeonensis sp. nov., isolated from compost.</title>
        <authorList>
            <person name="Jeon C.O."/>
        </authorList>
    </citation>
    <scope>NUCLEOTIDE SEQUENCE [LARGE SCALE GENOMIC DNA]</scope>
    <source>
        <strain evidence="3 4">R29</strain>
    </source>
</reference>
<dbReference type="Gene3D" id="3.30.530.20">
    <property type="match status" value="1"/>
</dbReference>
<keyword evidence="4" id="KW-1185">Reference proteome</keyword>
<protein>
    <submittedName>
        <fullName evidence="3">SRPBCC family protein</fullName>
    </submittedName>
</protein>
<dbReference type="Proteomes" id="UP000305760">
    <property type="component" value="Unassembled WGS sequence"/>
</dbReference>
<evidence type="ECO:0000259" key="2">
    <source>
        <dbReference type="Pfam" id="PF08327"/>
    </source>
</evidence>
<name>A0A5C4RTQ3_9GAMM</name>
<dbReference type="SUPFAM" id="SSF55961">
    <property type="entry name" value="Bet v1-like"/>
    <property type="match status" value="1"/>
</dbReference>
<dbReference type="RefSeq" id="WP_139444744.1">
    <property type="nucleotide sequence ID" value="NZ_SMDR01000001.1"/>
</dbReference>
<gene>
    <name evidence="3" type="ORF">E1B00_00640</name>
</gene>
<organism evidence="3 4">
    <name type="scientific">Arenimonas terrae</name>
    <dbReference type="NCBI Taxonomy" id="2546226"/>
    <lineage>
        <taxon>Bacteria</taxon>
        <taxon>Pseudomonadati</taxon>
        <taxon>Pseudomonadota</taxon>
        <taxon>Gammaproteobacteria</taxon>
        <taxon>Lysobacterales</taxon>
        <taxon>Lysobacteraceae</taxon>
        <taxon>Arenimonas</taxon>
    </lineage>
</organism>
<dbReference type="EMBL" id="SMDR01000001">
    <property type="protein sequence ID" value="TNJ34335.1"/>
    <property type="molecule type" value="Genomic_DNA"/>
</dbReference>
<dbReference type="CDD" id="cd08899">
    <property type="entry name" value="SRPBCC_CalC_Aha1-like_6"/>
    <property type="match status" value="1"/>
</dbReference>
<dbReference type="InterPro" id="IPR023393">
    <property type="entry name" value="START-like_dom_sf"/>
</dbReference>
<comment type="similarity">
    <text evidence="1">Belongs to the AHA1 family.</text>
</comment>
<accession>A0A5C4RTQ3</accession>
<sequence length="177" mass="19862">MNVSTPRDGYGVLTEPATLTIQRVLPGPIDRVWAYLTQGELRRQWLASGEMTLEVGAKFELVWRNDELTTPPGPRPEGFTGRHEMESEITEVDPPHRLAFTWGRSGGVSFELSEQGKHVVLTVTHHRLPDPAMLLSVSAGWHMHLDVLAARLSGTEPEPFWDGIARLRAEYTRRLSA</sequence>
<dbReference type="Pfam" id="PF08327">
    <property type="entry name" value="AHSA1"/>
    <property type="match status" value="1"/>
</dbReference>
<dbReference type="AlphaFoldDB" id="A0A5C4RTQ3"/>
<dbReference type="OrthoDB" id="9800600at2"/>
<evidence type="ECO:0000313" key="4">
    <source>
        <dbReference type="Proteomes" id="UP000305760"/>
    </source>
</evidence>
<dbReference type="InterPro" id="IPR013538">
    <property type="entry name" value="ASHA1/2-like_C"/>
</dbReference>
<proteinExistence type="inferred from homology"/>
<comment type="caution">
    <text evidence="3">The sequence shown here is derived from an EMBL/GenBank/DDBJ whole genome shotgun (WGS) entry which is preliminary data.</text>
</comment>
<evidence type="ECO:0000313" key="3">
    <source>
        <dbReference type="EMBL" id="TNJ34335.1"/>
    </source>
</evidence>